<dbReference type="PANTHER" id="PTHR46577">
    <property type="entry name" value="HTH-TYPE TRANSCRIPTIONAL REGULATORY PROTEIN GABR"/>
    <property type="match status" value="1"/>
</dbReference>
<keyword evidence="5" id="KW-0804">Transcription</keyword>
<dbReference type="EMBL" id="CP094970">
    <property type="protein sequence ID" value="UYM06783.1"/>
    <property type="molecule type" value="Genomic_DNA"/>
</dbReference>
<dbReference type="AlphaFoldDB" id="A0AA46TKH0"/>
<dbReference type="Gene3D" id="1.10.10.10">
    <property type="entry name" value="Winged helix-like DNA-binding domain superfamily/Winged helix DNA-binding domain"/>
    <property type="match status" value="1"/>
</dbReference>
<evidence type="ECO:0000256" key="3">
    <source>
        <dbReference type="ARBA" id="ARBA00023015"/>
    </source>
</evidence>
<evidence type="ECO:0000256" key="4">
    <source>
        <dbReference type="ARBA" id="ARBA00023125"/>
    </source>
</evidence>
<dbReference type="InterPro" id="IPR015424">
    <property type="entry name" value="PyrdxlP-dep_Trfase"/>
</dbReference>
<dbReference type="GO" id="GO:0030170">
    <property type="term" value="F:pyridoxal phosphate binding"/>
    <property type="evidence" value="ECO:0007669"/>
    <property type="project" value="InterPro"/>
</dbReference>
<dbReference type="GO" id="GO:0003677">
    <property type="term" value="F:DNA binding"/>
    <property type="evidence" value="ECO:0007669"/>
    <property type="project" value="UniProtKB-KW"/>
</dbReference>
<evidence type="ECO:0000256" key="2">
    <source>
        <dbReference type="ARBA" id="ARBA00022898"/>
    </source>
</evidence>
<name>A0AA46TKH0_9ACTN</name>
<evidence type="ECO:0000256" key="1">
    <source>
        <dbReference type="ARBA" id="ARBA00005384"/>
    </source>
</evidence>
<keyword evidence="3" id="KW-0805">Transcription regulation</keyword>
<evidence type="ECO:0000256" key="5">
    <source>
        <dbReference type="ARBA" id="ARBA00023163"/>
    </source>
</evidence>
<dbReference type="CDD" id="cd07377">
    <property type="entry name" value="WHTH_GntR"/>
    <property type="match status" value="1"/>
</dbReference>
<dbReference type="GO" id="GO:0008483">
    <property type="term" value="F:transaminase activity"/>
    <property type="evidence" value="ECO:0007669"/>
    <property type="project" value="UniProtKB-KW"/>
</dbReference>
<keyword evidence="2" id="KW-0663">Pyridoxal phosphate</keyword>
<dbReference type="InterPro" id="IPR004839">
    <property type="entry name" value="Aminotransferase_I/II_large"/>
</dbReference>
<evidence type="ECO:0000313" key="8">
    <source>
        <dbReference type="Proteomes" id="UP001164390"/>
    </source>
</evidence>
<evidence type="ECO:0000259" key="6">
    <source>
        <dbReference type="PROSITE" id="PS50949"/>
    </source>
</evidence>
<dbReference type="GO" id="GO:0003700">
    <property type="term" value="F:DNA-binding transcription factor activity"/>
    <property type="evidence" value="ECO:0007669"/>
    <property type="project" value="InterPro"/>
</dbReference>
<sequence length="480" mass="51476">MSPIEELVAALGRWSAGRGPLFALLAQRLRRMIDDGELAPGAHLPPDRRLASALSVGRTTVVAAYDLLEQEGRITRRRGSGTWVSQGSTVRRGGVTDVSTPLFLDLLEPSEHHYQLTCAAPSAPPPQVRAAFERMLARPPRDDIGYHPAGDPALREAIAQRYTDRGLATEPDQVMVTTGAQQALSMVAHLLVGPGERVLVEAPTYPGALEVLREAAATLCTVANGPDGLDVNAAVTAMHEVRPRVAYLVASHHNPTGALLGALGRQRIADSAARHDVTVVDDEVLTELGFGGAPPVPLAAYAPEHVVTVGSLSKLVWGGLRVGWVRASASTTRQLSRLKAVHDLGGDAMTQRAMTELFRDLDEIRTHRVAELVHQHDRLCDALTTHLPTWRFARAEGGQTLWVELPAGDAVSFAQHALRHGVVVLAGGSLDASGGSQAYLRLPFVDPAETLEGAVRALADAWRTYSPSKRRLRSPTPLVV</sequence>
<dbReference type="InterPro" id="IPR036388">
    <property type="entry name" value="WH-like_DNA-bd_sf"/>
</dbReference>
<comment type="similarity">
    <text evidence="1">In the C-terminal section; belongs to the class-I pyridoxal-phosphate-dependent aminotransferase family.</text>
</comment>
<dbReference type="InterPro" id="IPR015421">
    <property type="entry name" value="PyrdxlP-dep_Trfase_major"/>
</dbReference>
<accession>A0AA46TKH0</accession>
<feature type="domain" description="HTH gntR-type" evidence="6">
    <location>
        <begin position="19"/>
        <end position="87"/>
    </location>
</feature>
<dbReference type="PROSITE" id="PS50949">
    <property type="entry name" value="HTH_GNTR"/>
    <property type="match status" value="1"/>
</dbReference>
<reference evidence="7" key="1">
    <citation type="submission" date="2022-01" db="EMBL/GenBank/DDBJ databases">
        <title>Nocardioidaceae gen. sp. A5X3R13.</title>
        <authorList>
            <person name="Lopez Marin M.A."/>
            <person name="Uhlik O."/>
        </authorList>
    </citation>
    <scope>NUCLEOTIDE SEQUENCE</scope>
    <source>
        <strain evidence="7">A5X3R13</strain>
    </source>
</reference>
<dbReference type="CDD" id="cd00609">
    <property type="entry name" value="AAT_like"/>
    <property type="match status" value="1"/>
</dbReference>
<dbReference type="Gene3D" id="3.40.640.10">
    <property type="entry name" value="Type I PLP-dependent aspartate aminotransferase-like (Major domain)"/>
    <property type="match status" value="1"/>
</dbReference>
<dbReference type="Pfam" id="PF00155">
    <property type="entry name" value="Aminotran_1_2"/>
    <property type="match status" value="1"/>
</dbReference>
<protein>
    <submittedName>
        <fullName evidence="7">PLP-dependent aminotransferase family protein</fullName>
    </submittedName>
</protein>
<keyword evidence="7" id="KW-0032">Aminotransferase</keyword>
<dbReference type="RefSeq" id="WP_271635704.1">
    <property type="nucleotide sequence ID" value="NZ_CP094970.1"/>
</dbReference>
<dbReference type="SMART" id="SM00345">
    <property type="entry name" value="HTH_GNTR"/>
    <property type="match status" value="1"/>
</dbReference>
<dbReference type="InterPro" id="IPR000524">
    <property type="entry name" value="Tscrpt_reg_HTH_GntR"/>
</dbReference>
<proteinExistence type="inferred from homology"/>
<dbReference type="InterPro" id="IPR051446">
    <property type="entry name" value="HTH_trans_reg/aminotransferase"/>
</dbReference>
<dbReference type="Pfam" id="PF00392">
    <property type="entry name" value="GntR"/>
    <property type="match status" value="1"/>
</dbReference>
<organism evidence="7 8">
    <name type="scientific">Solicola gregarius</name>
    <dbReference type="NCBI Taxonomy" id="2908642"/>
    <lineage>
        <taxon>Bacteria</taxon>
        <taxon>Bacillati</taxon>
        <taxon>Actinomycetota</taxon>
        <taxon>Actinomycetes</taxon>
        <taxon>Propionibacteriales</taxon>
        <taxon>Nocardioidaceae</taxon>
        <taxon>Solicola</taxon>
    </lineage>
</organism>
<dbReference type="SUPFAM" id="SSF53383">
    <property type="entry name" value="PLP-dependent transferases"/>
    <property type="match status" value="1"/>
</dbReference>
<dbReference type="PANTHER" id="PTHR46577:SF1">
    <property type="entry name" value="HTH-TYPE TRANSCRIPTIONAL REGULATORY PROTEIN GABR"/>
    <property type="match status" value="1"/>
</dbReference>
<dbReference type="KEGG" id="sgrg:L0C25_06835"/>
<gene>
    <name evidence="7" type="ORF">L0C25_06835</name>
</gene>
<keyword evidence="8" id="KW-1185">Reference proteome</keyword>
<keyword evidence="7" id="KW-0808">Transferase</keyword>
<evidence type="ECO:0000313" key="7">
    <source>
        <dbReference type="EMBL" id="UYM06783.1"/>
    </source>
</evidence>
<keyword evidence="4" id="KW-0238">DNA-binding</keyword>
<dbReference type="InterPro" id="IPR036390">
    <property type="entry name" value="WH_DNA-bd_sf"/>
</dbReference>
<dbReference type="SUPFAM" id="SSF46785">
    <property type="entry name" value="Winged helix' DNA-binding domain"/>
    <property type="match status" value="1"/>
</dbReference>
<dbReference type="Proteomes" id="UP001164390">
    <property type="component" value="Chromosome"/>
</dbReference>